<dbReference type="KEGG" id="tpla:ElP_22780"/>
<evidence type="ECO:0000259" key="1">
    <source>
        <dbReference type="Pfam" id="PF01609"/>
    </source>
</evidence>
<dbReference type="InterPro" id="IPR002559">
    <property type="entry name" value="Transposase_11"/>
</dbReference>
<dbReference type="Pfam" id="PF01609">
    <property type="entry name" value="DDE_Tnp_1"/>
    <property type="match status" value="1"/>
</dbReference>
<name>A0A518H0M5_9BACT</name>
<evidence type="ECO:0000313" key="3">
    <source>
        <dbReference type="EMBL" id="QDV34392.1"/>
    </source>
</evidence>
<dbReference type="Proteomes" id="UP000317835">
    <property type="component" value="Chromosome"/>
</dbReference>
<protein>
    <recommendedName>
        <fullName evidence="5">Transposase DDE domain protein</fullName>
    </recommendedName>
</protein>
<feature type="domain" description="Transposase InsH N-terminal" evidence="2">
    <location>
        <begin position="25"/>
        <end position="114"/>
    </location>
</feature>
<dbReference type="AlphaFoldDB" id="A0A518H0M5"/>
<keyword evidence="4" id="KW-1185">Reference proteome</keyword>
<reference evidence="3 4" key="1">
    <citation type="submission" date="2019-02" db="EMBL/GenBank/DDBJ databases">
        <title>Deep-cultivation of Planctomycetes and their phenomic and genomic characterization uncovers novel biology.</title>
        <authorList>
            <person name="Wiegand S."/>
            <person name="Jogler M."/>
            <person name="Boedeker C."/>
            <person name="Pinto D."/>
            <person name="Vollmers J."/>
            <person name="Rivas-Marin E."/>
            <person name="Kohn T."/>
            <person name="Peeters S.H."/>
            <person name="Heuer A."/>
            <person name="Rast P."/>
            <person name="Oberbeckmann S."/>
            <person name="Bunk B."/>
            <person name="Jeske O."/>
            <person name="Meyerdierks A."/>
            <person name="Storesund J.E."/>
            <person name="Kallscheuer N."/>
            <person name="Luecker S."/>
            <person name="Lage O.M."/>
            <person name="Pohl T."/>
            <person name="Merkel B.J."/>
            <person name="Hornburger P."/>
            <person name="Mueller R.-W."/>
            <person name="Bruemmer F."/>
            <person name="Labrenz M."/>
            <person name="Spormann A.M."/>
            <person name="Op den Camp H."/>
            <person name="Overmann J."/>
            <person name="Amann R."/>
            <person name="Jetten M.S.M."/>
            <person name="Mascher T."/>
            <person name="Medema M.H."/>
            <person name="Devos D.P."/>
            <person name="Kaster A.-K."/>
            <person name="Ovreas L."/>
            <person name="Rohde M."/>
            <person name="Galperin M.Y."/>
            <person name="Jogler C."/>
        </authorList>
    </citation>
    <scope>NUCLEOTIDE SEQUENCE [LARGE SCALE GENOMIC DNA]</scope>
    <source>
        <strain evidence="3 4">ElP</strain>
    </source>
</reference>
<dbReference type="EMBL" id="CP036426">
    <property type="protein sequence ID" value="QDV34392.1"/>
    <property type="molecule type" value="Genomic_DNA"/>
</dbReference>
<dbReference type="InterPro" id="IPR008490">
    <property type="entry name" value="Transposase_InsH_N"/>
</dbReference>
<proteinExistence type="predicted"/>
<accession>A0A518H0M5</accession>
<dbReference type="GO" id="GO:0003677">
    <property type="term" value="F:DNA binding"/>
    <property type="evidence" value="ECO:0007669"/>
    <property type="project" value="InterPro"/>
</dbReference>
<sequence length="465" mass="52335">MLGNRYSRTDLFALVPQLDLRFEPQLEQLDRLLDDDELFDRVRDDLARRHPKTRSRGRPSTPVEVILRMLVVMRLYGWSYAQAEYFVNDSLVLRQFCRAYLEKVPDDTALIRWASTIGPETLQALNDRVVQLARGLKVTRGRKLRVDTTAVETDIHFPTDSGLPGDGVRVVSRLLRRAKAALGEAAAGLGEAFRSRVRTVRTLSQQLHRLARRKGDQGRAAMKAAYGRLIATARRTGAQGKRVLKALRGRADEPATRRLAARLEEVLPRLSQGIRQAERRVLEGESVPAGEKLLSLFEPHTQVIPRFKAGKAVEFGRKLRLDEVEGGLISGYAILERGGGQDQPHLPDSLANHRRQFGRPPDLLAGDRGLESAENERLAREAGVRHVALPHVGKAPPGRRAEERGRRFKRAYRFRAGIEGRIHVLRRDYGLKRCRYRGERGFGRWAGWGILAHNLAKVADAGASR</sequence>
<evidence type="ECO:0008006" key="5">
    <source>
        <dbReference type="Google" id="ProtNLM"/>
    </source>
</evidence>
<feature type="domain" description="Transposase IS4-like" evidence="1">
    <location>
        <begin position="326"/>
        <end position="455"/>
    </location>
</feature>
<dbReference type="RefSeq" id="WP_145269250.1">
    <property type="nucleotide sequence ID" value="NZ_CP036426.1"/>
</dbReference>
<dbReference type="Pfam" id="PF05598">
    <property type="entry name" value="DUF772"/>
    <property type="match status" value="1"/>
</dbReference>
<gene>
    <name evidence="3" type="ORF">ElP_22780</name>
</gene>
<evidence type="ECO:0000313" key="4">
    <source>
        <dbReference type="Proteomes" id="UP000317835"/>
    </source>
</evidence>
<dbReference type="GO" id="GO:0006313">
    <property type="term" value="P:DNA transposition"/>
    <property type="evidence" value="ECO:0007669"/>
    <property type="project" value="InterPro"/>
</dbReference>
<dbReference type="OrthoDB" id="240727at2"/>
<evidence type="ECO:0000259" key="2">
    <source>
        <dbReference type="Pfam" id="PF05598"/>
    </source>
</evidence>
<dbReference type="PANTHER" id="PTHR33803:SF3">
    <property type="entry name" value="BLL1974 PROTEIN"/>
    <property type="match status" value="1"/>
</dbReference>
<dbReference type="GO" id="GO:0004803">
    <property type="term" value="F:transposase activity"/>
    <property type="evidence" value="ECO:0007669"/>
    <property type="project" value="InterPro"/>
</dbReference>
<organism evidence="3 4">
    <name type="scientific">Tautonia plasticadhaerens</name>
    <dbReference type="NCBI Taxonomy" id="2527974"/>
    <lineage>
        <taxon>Bacteria</taxon>
        <taxon>Pseudomonadati</taxon>
        <taxon>Planctomycetota</taxon>
        <taxon>Planctomycetia</taxon>
        <taxon>Isosphaerales</taxon>
        <taxon>Isosphaeraceae</taxon>
        <taxon>Tautonia</taxon>
    </lineage>
</organism>
<dbReference type="PANTHER" id="PTHR33803">
    <property type="entry name" value="IS1478 TRANSPOSASE"/>
    <property type="match status" value="1"/>
</dbReference>
<dbReference type="NCBIfam" id="NF033593">
    <property type="entry name" value="transpos_ISNCY_1"/>
    <property type="match status" value="1"/>
</dbReference>